<dbReference type="AlphaFoldDB" id="A0A316HN99"/>
<evidence type="ECO:0000313" key="3">
    <source>
        <dbReference type="EMBL" id="PWK82204.1"/>
    </source>
</evidence>
<keyword evidence="2" id="KW-0472">Membrane</keyword>
<dbReference type="Pfam" id="PF19950">
    <property type="entry name" value="DUF6412"/>
    <property type="match status" value="1"/>
</dbReference>
<accession>A0A316HN99</accession>
<comment type="caution">
    <text evidence="3">The sequence shown here is derived from an EMBL/GenBank/DDBJ whole genome shotgun (WGS) entry which is preliminary data.</text>
</comment>
<keyword evidence="2" id="KW-1133">Transmembrane helix</keyword>
<dbReference type="InterPro" id="IPR045635">
    <property type="entry name" value="DUF6412"/>
</dbReference>
<sequence>MTKQAAFCRPPRFPFAFGSLQGMWRPETKNRALLMLAVFLPALYAFTFFSSPTEVAAAVTALALALIVVVALVPQLISQAVAPARSLSIRERAQRSAQLRLRDPDAAGRPRPRAPGCRTF</sequence>
<organism evidence="3 4">
    <name type="scientific">Lentzea atacamensis</name>
    <dbReference type="NCBI Taxonomy" id="531938"/>
    <lineage>
        <taxon>Bacteria</taxon>
        <taxon>Bacillati</taxon>
        <taxon>Actinomycetota</taxon>
        <taxon>Actinomycetes</taxon>
        <taxon>Pseudonocardiales</taxon>
        <taxon>Pseudonocardiaceae</taxon>
        <taxon>Lentzea</taxon>
    </lineage>
</organism>
<keyword evidence="2" id="KW-0812">Transmembrane</keyword>
<feature type="compositionally biased region" description="Basic and acidic residues" evidence="1">
    <location>
        <begin position="96"/>
        <end position="108"/>
    </location>
</feature>
<feature type="transmembrane region" description="Helical" evidence="2">
    <location>
        <begin position="32"/>
        <end position="49"/>
    </location>
</feature>
<dbReference type="Proteomes" id="UP000246005">
    <property type="component" value="Unassembled WGS sequence"/>
</dbReference>
<evidence type="ECO:0000256" key="2">
    <source>
        <dbReference type="SAM" id="Phobius"/>
    </source>
</evidence>
<feature type="region of interest" description="Disordered" evidence="1">
    <location>
        <begin position="96"/>
        <end position="120"/>
    </location>
</feature>
<reference evidence="3 4" key="1">
    <citation type="submission" date="2018-05" db="EMBL/GenBank/DDBJ databases">
        <title>Genomic Encyclopedia of Type Strains, Phase IV (KMG-IV): sequencing the most valuable type-strain genomes for metagenomic binning, comparative biology and taxonomic classification.</title>
        <authorList>
            <person name="Goeker M."/>
        </authorList>
    </citation>
    <scope>NUCLEOTIDE SEQUENCE [LARGE SCALE GENOMIC DNA]</scope>
    <source>
        <strain evidence="3 4">DSM 45480</strain>
    </source>
</reference>
<protein>
    <submittedName>
        <fullName evidence="3">Uncharacterized protein</fullName>
    </submittedName>
</protein>
<gene>
    <name evidence="3" type="ORF">C8D88_11472</name>
</gene>
<name>A0A316HN99_9PSEU</name>
<evidence type="ECO:0000256" key="1">
    <source>
        <dbReference type="SAM" id="MobiDB-lite"/>
    </source>
</evidence>
<proteinExistence type="predicted"/>
<dbReference type="EMBL" id="QGHB01000014">
    <property type="protein sequence ID" value="PWK82204.1"/>
    <property type="molecule type" value="Genomic_DNA"/>
</dbReference>
<evidence type="ECO:0000313" key="4">
    <source>
        <dbReference type="Proteomes" id="UP000246005"/>
    </source>
</evidence>
<feature type="transmembrane region" description="Helical" evidence="2">
    <location>
        <begin position="55"/>
        <end position="77"/>
    </location>
</feature>